<evidence type="ECO:0000313" key="2">
    <source>
        <dbReference type="Proteomes" id="UP000828048"/>
    </source>
</evidence>
<comment type="caution">
    <text evidence="1">The sequence shown here is derived from an EMBL/GenBank/DDBJ whole genome shotgun (WGS) entry which is preliminary data.</text>
</comment>
<keyword evidence="2" id="KW-1185">Reference proteome</keyword>
<reference evidence="1 2" key="1">
    <citation type="journal article" date="2021" name="Hortic Res">
        <title>High-quality reference genome and annotation aids understanding of berry development for evergreen blueberry (Vaccinium darrowii).</title>
        <authorList>
            <person name="Yu J."/>
            <person name="Hulse-Kemp A.M."/>
            <person name="Babiker E."/>
            <person name="Staton M."/>
        </authorList>
    </citation>
    <scope>NUCLEOTIDE SEQUENCE [LARGE SCALE GENOMIC DNA]</scope>
    <source>
        <strain evidence="2">cv. NJ 8807/NJ 8810</strain>
        <tissue evidence="1">Young leaf</tissue>
    </source>
</reference>
<organism evidence="1 2">
    <name type="scientific">Vaccinium darrowii</name>
    <dbReference type="NCBI Taxonomy" id="229202"/>
    <lineage>
        <taxon>Eukaryota</taxon>
        <taxon>Viridiplantae</taxon>
        <taxon>Streptophyta</taxon>
        <taxon>Embryophyta</taxon>
        <taxon>Tracheophyta</taxon>
        <taxon>Spermatophyta</taxon>
        <taxon>Magnoliopsida</taxon>
        <taxon>eudicotyledons</taxon>
        <taxon>Gunneridae</taxon>
        <taxon>Pentapetalae</taxon>
        <taxon>asterids</taxon>
        <taxon>Ericales</taxon>
        <taxon>Ericaceae</taxon>
        <taxon>Vaccinioideae</taxon>
        <taxon>Vaccinieae</taxon>
        <taxon>Vaccinium</taxon>
    </lineage>
</organism>
<sequence length="116" mass="13433">MDVGCWCNSGHRPAGWTRNFSETTECDGFVPFHSLATESKKPIWRLMWRKIKKEKKKILERSNSTVVHLPYDICSYAQNFDEGSTWDDSDYLSSRSFSARFAVPSRIFETTEGLLD</sequence>
<gene>
    <name evidence="1" type="ORF">Vadar_026223</name>
</gene>
<protein>
    <submittedName>
        <fullName evidence="1">Uncharacterized protein</fullName>
    </submittedName>
</protein>
<evidence type="ECO:0000313" key="1">
    <source>
        <dbReference type="EMBL" id="KAH7866876.1"/>
    </source>
</evidence>
<accession>A0ACB7ZMX7</accession>
<name>A0ACB7ZMX7_9ERIC</name>
<proteinExistence type="predicted"/>
<dbReference type="EMBL" id="CM037159">
    <property type="protein sequence ID" value="KAH7866876.1"/>
    <property type="molecule type" value="Genomic_DNA"/>
</dbReference>
<dbReference type="Proteomes" id="UP000828048">
    <property type="component" value="Chromosome 9"/>
</dbReference>